<dbReference type="InterPro" id="IPR000399">
    <property type="entry name" value="TPP-bd_CS"/>
</dbReference>
<evidence type="ECO:0000313" key="5">
    <source>
        <dbReference type="EMBL" id="OWK47134.1"/>
    </source>
</evidence>
<keyword evidence="3" id="KW-0456">Lyase</keyword>
<dbReference type="GO" id="GO:0044281">
    <property type="term" value="P:small molecule metabolic process"/>
    <property type="evidence" value="ECO:0007669"/>
    <property type="project" value="UniProtKB-ARBA"/>
</dbReference>
<dbReference type="Gene3D" id="3.40.50.970">
    <property type="match status" value="1"/>
</dbReference>
<accession>A0A225E5U5</accession>
<evidence type="ECO:0000256" key="2">
    <source>
        <dbReference type="ARBA" id="ARBA00023052"/>
    </source>
</evidence>
<keyword evidence="1" id="KW-0210">Decarboxylase</keyword>
<keyword evidence="5" id="KW-0670">Pyruvate</keyword>
<dbReference type="AlphaFoldDB" id="A0A225E5U5"/>
<dbReference type="PANTHER" id="PTHR42818:SF1">
    <property type="entry name" value="SULFOPYRUVATE DECARBOXYLASE"/>
    <property type="match status" value="1"/>
</dbReference>
<sequence length="190" mass="19549">MMTHREALEVVAAHREDRVVIATMGSVAIWPQLSDTPLDFAYLPSSMGQAIPLGLGLALAKPGLGVVVLNGDGGLLMNLGCLVTLAQHDVPVTVVLIDNGLYEVTGGQPVVGAGRTDFAGLARAAGISRVFAFATAEAWRSGAKDVFAGTGPAFVSLKVAGEVGKPTPTAPRPMAEQIHRLRGAIGVSVT</sequence>
<keyword evidence="2" id="KW-0786">Thiamine pyrophosphate</keyword>
<keyword evidence="6" id="KW-1185">Reference proteome</keyword>
<organism evidence="5 6">
    <name type="scientific">Fimbriiglobus ruber</name>
    <dbReference type="NCBI Taxonomy" id="1908690"/>
    <lineage>
        <taxon>Bacteria</taxon>
        <taxon>Pseudomonadati</taxon>
        <taxon>Planctomycetota</taxon>
        <taxon>Planctomycetia</taxon>
        <taxon>Gemmatales</taxon>
        <taxon>Gemmataceae</taxon>
        <taxon>Fimbriiglobus</taxon>
    </lineage>
</organism>
<feature type="domain" description="Thiamine pyrophosphate enzyme TPP-binding" evidence="4">
    <location>
        <begin position="43"/>
        <end position="155"/>
    </location>
</feature>
<gene>
    <name evidence="5" type="ORF">FRUB_00833</name>
</gene>
<dbReference type="EMBL" id="NIDE01000001">
    <property type="protein sequence ID" value="OWK47134.1"/>
    <property type="molecule type" value="Genomic_DNA"/>
</dbReference>
<dbReference type="PROSITE" id="PS00187">
    <property type="entry name" value="TPP_ENZYMES"/>
    <property type="match status" value="1"/>
</dbReference>
<evidence type="ECO:0000313" key="6">
    <source>
        <dbReference type="Proteomes" id="UP000214646"/>
    </source>
</evidence>
<dbReference type="GO" id="GO:0030976">
    <property type="term" value="F:thiamine pyrophosphate binding"/>
    <property type="evidence" value="ECO:0007669"/>
    <property type="project" value="InterPro"/>
</dbReference>
<dbReference type="InterPro" id="IPR011766">
    <property type="entry name" value="TPP_enzyme_TPP-bd"/>
</dbReference>
<dbReference type="InterPro" id="IPR029061">
    <property type="entry name" value="THDP-binding"/>
</dbReference>
<evidence type="ECO:0000256" key="3">
    <source>
        <dbReference type="ARBA" id="ARBA00023239"/>
    </source>
</evidence>
<dbReference type="InterPro" id="IPR051818">
    <property type="entry name" value="TPP_dependent_decarboxylase"/>
</dbReference>
<reference evidence="6" key="1">
    <citation type="submission" date="2017-06" db="EMBL/GenBank/DDBJ databases">
        <title>Genome analysis of Fimbriiglobus ruber SP5, the first member of the order Planctomycetales with confirmed chitinolytic capability.</title>
        <authorList>
            <person name="Ravin N.V."/>
            <person name="Rakitin A.L."/>
            <person name="Ivanova A.A."/>
            <person name="Beletsky A.V."/>
            <person name="Kulichevskaya I.S."/>
            <person name="Mardanov A.V."/>
            <person name="Dedysh S.N."/>
        </authorList>
    </citation>
    <scope>NUCLEOTIDE SEQUENCE [LARGE SCALE GENOMIC DNA]</scope>
    <source>
        <strain evidence="6">SP5</strain>
    </source>
</reference>
<protein>
    <submittedName>
        <fullName evidence="5">Sulfopyruvate decarboxylase-beta subunit</fullName>
    </submittedName>
</protein>
<evidence type="ECO:0000259" key="4">
    <source>
        <dbReference type="Pfam" id="PF02775"/>
    </source>
</evidence>
<name>A0A225E5U5_9BACT</name>
<evidence type="ECO:0000256" key="1">
    <source>
        <dbReference type="ARBA" id="ARBA00022793"/>
    </source>
</evidence>
<proteinExistence type="predicted"/>
<dbReference type="SUPFAM" id="SSF52518">
    <property type="entry name" value="Thiamin diphosphate-binding fold (THDP-binding)"/>
    <property type="match status" value="1"/>
</dbReference>
<dbReference type="PANTHER" id="PTHR42818">
    <property type="entry name" value="SULFOPYRUVATE DECARBOXYLASE SUBUNIT ALPHA"/>
    <property type="match status" value="1"/>
</dbReference>
<dbReference type="RefSeq" id="WP_088252271.1">
    <property type="nucleotide sequence ID" value="NZ_NIDE01000001.1"/>
</dbReference>
<dbReference type="GO" id="GO:0016831">
    <property type="term" value="F:carboxy-lyase activity"/>
    <property type="evidence" value="ECO:0007669"/>
    <property type="project" value="UniProtKB-KW"/>
</dbReference>
<dbReference type="Pfam" id="PF02775">
    <property type="entry name" value="TPP_enzyme_C"/>
    <property type="match status" value="1"/>
</dbReference>
<dbReference type="GO" id="GO:0000287">
    <property type="term" value="F:magnesium ion binding"/>
    <property type="evidence" value="ECO:0007669"/>
    <property type="project" value="InterPro"/>
</dbReference>
<comment type="caution">
    <text evidence="5">The sequence shown here is derived from an EMBL/GenBank/DDBJ whole genome shotgun (WGS) entry which is preliminary data.</text>
</comment>
<dbReference type="Proteomes" id="UP000214646">
    <property type="component" value="Unassembled WGS sequence"/>
</dbReference>
<dbReference type="OrthoDB" id="4494979at2"/>